<reference evidence="2 3" key="1">
    <citation type="submission" date="2016-09" db="EMBL/GenBank/DDBJ databases">
        <authorList>
            <person name="Capua I."/>
            <person name="De Benedictis P."/>
            <person name="Joannis T."/>
            <person name="Lombin L.H."/>
            <person name="Cattoli G."/>
        </authorList>
    </citation>
    <scope>NUCLEOTIDE SEQUENCE [LARGE SCALE GENOMIC DNA]</scope>
    <source>
        <strain evidence="2 3">A7P-90m</strain>
    </source>
</reference>
<dbReference type="EMBL" id="FMYP01000031">
    <property type="protein sequence ID" value="SDC42737.1"/>
    <property type="molecule type" value="Genomic_DNA"/>
</dbReference>
<proteinExistence type="predicted"/>
<evidence type="ECO:0000313" key="2">
    <source>
        <dbReference type="EMBL" id="SDC42737.1"/>
    </source>
</evidence>
<feature type="signal peptide" evidence="1">
    <location>
        <begin position="1"/>
        <end position="15"/>
    </location>
</feature>
<sequence length="132" mass="15467">MRTLLFLLFAGIITACSTTNNSSSHFEEDRIFLTRKYVGQFVTYRYTEPELTGMPNIIWIKTSRDTIFGKISAYSKKCDFAVGDRLYLKRTFITPAGSMGYWNYTIENNVEVHYPLIDYQSDKKVLIENWFE</sequence>
<dbReference type="RefSeq" id="WP_092438266.1">
    <property type="nucleotide sequence ID" value="NZ_FMYP01000031.1"/>
</dbReference>
<gene>
    <name evidence="2" type="ORF">SAMN05216323_10319</name>
</gene>
<keyword evidence="1" id="KW-0732">Signal</keyword>
<dbReference type="Proteomes" id="UP000199452">
    <property type="component" value="Unassembled WGS sequence"/>
</dbReference>
<feature type="chain" id="PRO_5013085462" description="Lipoprotein" evidence="1">
    <location>
        <begin position="16"/>
        <end position="132"/>
    </location>
</feature>
<accession>A0A1G6LIF3</accession>
<protein>
    <recommendedName>
        <fullName evidence="4">Lipoprotein</fullName>
    </recommendedName>
</protein>
<evidence type="ECO:0000256" key="1">
    <source>
        <dbReference type="SAM" id="SignalP"/>
    </source>
</evidence>
<organism evidence="2 3">
    <name type="scientific">Williamwhitmania taraxaci</name>
    <dbReference type="NCBI Taxonomy" id="1640674"/>
    <lineage>
        <taxon>Bacteria</taxon>
        <taxon>Pseudomonadati</taxon>
        <taxon>Bacteroidota</taxon>
        <taxon>Bacteroidia</taxon>
        <taxon>Bacteroidales</taxon>
        <taxon>Williamwhitmaniaceae</taxon>
        <taxon>Williamwhitmania</taxon>
    </lineage>
</organism>
<dbReference type="AlphaFoldDB" id="A0A1G6LIF3"/>
<keyword evidence="3" id="KW-1185">Reference proteome</keyword>
<dbReference type="PROSITE" id="PS51257">
    <property type="entry name" value="PROKAR_LIPOPROTEIN"/>
    <property type="match status" value="1"/>
</dbReference>
<evidence type="ECO:0000313" key="3">
    <source>
        <dbReference type="Proteomes" id="UP000199452"/>
    </source>
</evidence>
<name>A0A1G6LIF3_9BACT</name>
<evidence type="ECO:0008006" key="4">
    <source>
        <dbReference type="Google" id="ProtNLM"/>
    </source>
</evidence>